<dbReference type="EMBL" id="MU254468">
    <property type="protein sequence ID" value="KAG9240372.1"/>
    <property type="molecule type" value="Genomic_DNA"/>
</dbReference>
<comment type="caution">
    <text evidence="2">The sequence shown here is derived from an EMBL/GenBank/DDBJ whole genome shotgun (WGS) entry which is preliminary data.</text>
</comment>
<name>A0A9P8CBA3_9HELO</name>
<accession>A0A9P8CBA3</accession>
<feature type="compositionally biased region" description="Polar residues" evidence="1">
    <location>
        <begin position="153"/>
        <end position="168"/>
    </location>
</feature>
<evidence type="ECO:0000313" key="2">
    <source>
        <dbReference type="EMBL" id="KAG9240372.1"/>
    </source>
</evidence>
<protein>
    <submittedName>
        <fullName evidence="2">Uncharacterized protein</fullName>
    </submittedName>
</protein>
<keyword evidence="3" id="KW-1185">Reference proteome</keyword>
<dbReference type="Proteomes" id="UP000887226">
    <property type="component" value="Unassembled WGS sequence"/>
</dbReference>
<evidence type="ECO:0000256" key="1">
    <source>
        <dbReference type="SAM" id="MobiDB-lite"/>
    </source>
</evidence>
<reference evidence="2" key="1">
    <citation type="journal article" date="2021" name="IMA Fungus">
        <title>Genomic characterization of three marine fungi, including Emericellopsis atlantica sp. nov. with signatures of a generalist lifestyle and marine biomass degradation.</title>
        <authorList>
            <person name="Hagestad O.C."/>
            <person name="Hou L."/>
            <person name="Andersen J.H."/>
            <person name="Hansen E.H."/>
            <person name="Altermark B."/>
            <person name="Li C."/>
            <person name="Kuhnert E."/>
            <person name="Cox R.J."/>
            <person name="Crous P.W."/>
            <person name="Spatafora J.W."/>
            <person name="Lail K."/>
            <person name="Amirebrahimi M."/>
            <person name="Lipzen A."/>
            <person name="Pangilinan J."/>
            <person name="Andreopoulos W."/>
            <person name="Hayes R.D."/>
            <person name="Ng V."/>
            <person name="Grigoriev I.V."/>
            <person name="Jackson S.A."/>
            <person name="Sutton T.D.S."/>
            <person name="Dobson A.D.W."/>
            <person name="Rama T."/>
        </authorList>
    </citation>
    <scope>NUCLEOTIDE SEQUENCE</scope>
    <source>
        <strain evidence="2">TRa3180A</strain>
    </source>
</reference>
<gene>
    <name evidence="2" type="ORF">BJ878DRAFT_296099</name>
</gene>
<proteinExistence type="predicted"/>
<evidence type="ECO:0000313" key="3">
    <source>
        <dbReference type="Proteomes" id="UP000887226"/>
    </source>
</evidence>
<sequence>MDLPSTEYDEVVNNIYREIAAAQAEEDDEMMLDNFKIKGNTSDNHEMGFDNNLPAESATVTSASSQTLSYSLDRLGTPQSVTSKISPIITQSAKFYETADVENASSVFDQHQNTFIFAATNEEPTGYTSSGDSRIFSNSIVHKLFKSLDSKTDPTNNSMASENYTKSAGTPIHVKRPRRHRYPAGPRPSGVNDIWKKPGMGPDPRGDVFDITPLAPMTSNRRRYFLPKELKICPPSPVLSNMQLRYPKENASLDEKLGCLFLNSLMRTELMKDRNITQCLREIQHFNRRRYRVPCDHEIWLHQNSMPIKKPSWEGGCEDILSAYNLKELHQIPNLHALEFGIAAFREGTHDRRSNDIWIHYNVQPCLRVTAVDGSVLKHPFKESEWSFESTRLNVYWNSSFENRDLYVWSVILEELRTQVKTCFDGYGALRDEEESALVGKMLEHSKRKPPYLRSKEFMNMVEEL</sequence>
<organism evidence="2 3">
    <name type="scientific">Calycina marina</name>
    <dbReference type="NCBI Taxonomy" id="1763456"/>
    <lineage>
        <taxon>Eukaryota</taxon>
        <taxon>Fungi</taxon>
        <taxon>Dikarya</taxon>
        <taxon>Ascomycota</taxon>
        <taxon>Pezizomycotina</taxon>
        <taxon>Leotiomycetes</taxon>
        <taxon>Helotiales</taxon>
        <taxon>Pezizellaceae</taxon>
        <taxon>Calycina</taxon>
    </lineage>
</organism>
<feature type="compositionally biased region" description="Basic residues" evidence="1">
    <location>
        <begin position="173"/>
        <end position="182"/>
    </location>
</feature>
<feature type="region of interest" description="Disordered" evidence="1">
    <location>
        <begin position="151"/>
        <end position="196"/>
    </location>
</feature>
<dbReference type="AlphaFoldDB" id="A0A9P8CBA3"/>